<accession>A0A2V3U342</accession>
<dbReference type="Pfam" id="PF08402">
    <property type="entry name" value="TOBE_2"/>
    <property type="match status" value="1"/>
</dbReference>
<evidence type="ECO:0000256" key="2">
    <source>
        <dbReference type="ARBA" id="ARBA00022475"/>
    </source>
</evidence>
<dbReference type="PANTHER" id="PTHR42781">
    <property type="entry name" value="SPERMIDINE/PUTRESCINE IMPORT ATP-BINDING PROTEIN POTA"/>
    <property type="match status" value="1"/>
</dbReference>
<comment type="subunit">
    <text evidence="7">The complex is composed of two ATP-binding proteins (PotA), two transmembrane proteins (PotB and PotC) and a solute-binding protein (PotD).</text>
</comment>
<dbReference type="Pfam" id="PF00005">
    <property type="entry name" value="ABC_tran"/>
    <property type="match status" value="1"/>
</dbReference>
<reference evidence="9 10" key="1">
    <citation type="submission" date="2018-05" db="EMBL/GenBank/DDBJ databases">
        <title>Genomic Encyclopedia of Type Strains, Phase IV (KMG-IV): sequencing the most valuable type-strain genomes for metagenomic binning, comparative biology and taxonomic classification.</title>
        <authorList>
            <person name="Goeker M."/>
        </authorList>
    </citation>
    <scope>NUCLEOTIDE SEQUENCE [LARGE SCALE GENOMIC DNA]</scope>
    <source>
        <strain evidence="9 10">DSM 6462</strain>
    </source>
</reference>
<dbReference type="AlphaFoldDB" id="A0A2V3U342"/>
<dbReference type="SUPFAM" id="SSF52540">
    <property type="entry name" value="P-loop containing nucleoside triphosphate hydrolases"/>
    <property type="match status" value="1"/>
</dbReference>
<organism evidence="9 10">
    <name type="scientific">Chelatococcus asaccharovorans</name>
    <dbReference type="NCBI Taxonomy" id="28210"/>
    <lineage>
        <taxon>Bacteria</taxon>
        <taxon>Pseudomonadati</taxon>
        <taxon>Pseudomonadota</taxon>
        <taxon>Alphaproteobacteria</taxon>
        <taxon>Hyphomicrobiales</taxon>
        <taxon>Chelatococcaceae</taxon>
        <taxon>Chelatococcus</taxon>
    </lineage>
</organism>
<dbReference type="InterPro" id="IPR005893">
    <property type="entry name" value="PotA-like"/>
</dbReference>
<dbReference type="Gene3D" id="3.40.50.300">
    <property type="entry name" value="P-loop containing nucleotide triphosphate hydrolases"/>
    <property type="match status" value="1"/>
</dbReference>
<dbReference type="InterPro" id="IPR017871">
    <property type="entry name" value="ABC_transporter-like_CS"/>
</dbReference>
<keyword evidence="2 7" id="KW-1003">Cell membrane</keyword>
<dbReference type="SUPFAM" id="SSF50331">
    <property type="entry name" value="MOP-like"/>
    <property type="match status" value="1"/>
</dbReference>
<dbReference type="FunFam" id="3.40.50.300:FF:000425">
    <property type="entry name" value="Probable ABC transporter, ATP-binding subunit"/>
    <property type="match status" value="1"/>
</dbReference>
<keyword evidence="4 7" id="KW-0067">ATP-binding</keyword>
<evidence type="ECO:0000313" key="10">
    <source>
        <dbReference type="Proteomes" id="UP000248021"/>
    </source>
</evidence>
<dbReference type="InterPro" id="IPR003439">
    <property type="entry name" value="ABC_transporter-like_ATP-bd"/>
</dbReference>
<dbReference type="InterPro" id="IPR013611">
    <property type="entry name" value="Transp-assoc_OB_typ2"/>
</dbReference>
<evidence type="ECO:0000256" key="4">
    <source>
        <dbReference type="ARBA" id="ARBA00022840"/>
    </source>
</evidence>
<keyword evidence="1 7" id="KW-0813">Transport</keyword>
<dbReference type="EC" id="7.6.2.11" evidence="7"/>
<dbReference type="GO" id="GO:0015697">
    <property type="term" value="P:quaternary ammonium group transport"/>
    <property type="evidence" value="ECO:0007669"/>
    <property type="project" value="UniProtKB-ARBA"/>
</dbReference>
<keyword evidence="3 7" id="KW-0547">Nucleotide-binding</keyword>
<keyword evidence="10" id="KW-1185">Reference proteome</keyword>
<dbReference type="Gene3D" id="2.40.50.100">
    <property type="match status" value="1"/>
</dbReference>
<protein>
    <recommendedName>
        <fullName evidence="7">Spermidine/putrescine import ATP-binding protein PotA</fullName>
        <ecNumber evidence="7">7.6.2.11</ecNumber>
    </recommendedName>
</protein>
<comment type="similarity">
    <text evidence="7">Belongs to the ABC transporter superfamily. Spermidine/putrescine importer (TC 3.A.1.11.1) family.</text>
</comment>
<evidence type="ECO:0000256" key="3">
    <source>
        <dbReference type="ARBA" id="ARBA00022741"/>
    </source>
</evidence>
<evidence type="ECO:0000256" key="6">
    <source>
        <dbReference type="ARBA" id="ARBA00023136"/>
    </source>
</evidence>
<evidence type="ECO:0000256" key="7">
    <source>
        <dbReference type="RuleBase" id="RU364083"/>
    </source>
</evidence>
<dbReference type="EMBL" id="QJJK01000007">
    <property type="protein sequence ID" value="PXW57083.1"/>
    <property type="molecule type" value="Genomic_DNA"/>
</dbReference>
<dbReference type="Proteomes" id="UP000248021">
    <property type="component" value="Unassembled WGS sequence"/>
</dbReference>
<evidence type="ECO:0000313" key="9">
    <source>
        <dbReference type="EMBL" id="PXW57083.1"/>
    </source>
</evidence>
<proteinExistence type="inferred from homology"/>
<evidence type="ECO:0000259" key="8">
    <source>
        <dbReference type="PROSITE" id="PS50893"/>
    </source>
</evidence>
<comment type="function">
    <text evidence="7">Part of the ABC transporter complex PotABCD involved in spermidine/putrescine import. Responsible for energy coupling to the transport system.</text>
</comment>
<sequence>MKSAEVRLENISKQYHRLTAVDNVSLKIEPGSMIALLGPSGCGKTTCLRMIAGLIRPTSGGIFVNNADITHVPVHRRNIGMLFQNYALFPHLTVEENIAFGLEMRGIKKAAAKARVAEALTLVQLSSFGGRYPAQLSGGQQQRVALGRALVIEPAMLLLDEPLGALDKGLRESMQVELRALQQRLGLTTIMVTHDQDEALTMADKIVVMRAGNLEQVGSATEIYQRPVSKFVASFIGVSNMFEGAVERREGAGGLVAAKSGIRLQVDSMPSMASSDVTVSIRPEAITVEKANGLEVADRPNVVAARVEQVIYRGFISHYYLRTQGGQQLIAFEQNQLHTTGLRHTVGDEVVARWDASSNHVIPNP</sequence>
<dbReference type="PROSITE" id="PS00211">
    <property type="entry name" value="ABC_TRANSPORTER_1"/>
    <property type="match status" value="1"/>
</dbReference>
<dbReference type="RefSeq" id="WP_110375712.1">
    <property type="nucleotide sequence ID" value="NZ_JAHBRY010000001.1"/>
</dbReference>
<dbReference type="InterPro" id="IPR050093">
    <property type="entry name" value="ABC_SmlMolc_Importer"/>
</dbReference>
<dbReference type="OrthoDB" id="9802264at2"/>
<dbReference type="InterPro" id="IPR008995">
    <property type="entry name" value="Mo/tungstate-bd_C_term_dom"/>
</dbReference>
<dbReference type="SMART" id="SM00382">
    <property type="entry name" value="AAA"/>
    <property type="match status" value="1"/>
</dbReference>
<evidence type="ECO:0000256" key="5">
    <source>
        <dbReference type="ARBA" id="ARBA00022967"/>
    </source>
</evidence>
<dbReference type="InterPro" id="IPR003593">
    <property type="entry name" value="AAA+_ATPase"/>
</dbReference>
<dbReference type="PROSITE" id="PS50893">
    <property type="entry name" value="ABC_TRANSPORTER_2"/>
    <property type="match status" value="1"/>
</dbReference>
<dbReference type="InterPro" id="IPR027417">
    <property type="entry name" value="P-loop_NTPase"/>
</dbReference>
<feature type="domain" description="ABC transporter" evidence="8">
    <location>
        <begin position="6"/>
        <end position="236"/>
    </location>
</feature>
<dbReference type="GO" id="GO:0005524">
    <property type="term" value="F:ATP binding"/>
    <property type="evidence" value="ECO:0007669"/>
    <property type="project" value="UniProtKB-KW"/>
</dbReference>
<dbReference type="PANTHER" id="PTHR42781:SF4">
    <property type="entry name" value="SPERMIDINE_PUTRESCINE IMPORT ATP-BINDING PROTEIN POTA"/>
    <property type="match status" value="1"/>
</dbReference>
<keyword evidence="5 7" id="KW-1278">Translocase</keyword>
<dbReference type="GO" id="GO:0016887">
    <property type="term" value="F:ATP hydrolysis activity"/>
    <property type="evidence" value="ECO:0007669"/>
    <property type="project" value="InterPro"/>
</dbReference>
<dbReference type="NCBIfam" id="TIGR01187">
    <property type="entry name" value="potA"/>
    <property type="match status" value="1"/>
</dbReference>
<gene>
    <name evidence="7" type="primary">potA</name>
    <name evidence="9" type="ORF">C7450_107121</name>
</gene>
<dbReference type="GO" id="GO:0043190">
    <property type="term" value="C:ATP-binding cassette (ABC) transporter complex"/>
    <property type="evidence" value="ECO:0007669"/>
    <property type="project" value="InterPro"/>
</dbReference>
<comment type="caution">
    <text evidence="9">The sequence shown here is derived from an EMBL/GenBank/DDBJ whole genome shotgun (WGS) entry which is preliminary data.</text>
</comment>
<keyword evidence="6 7" id="KW-0472">Membrane</keyword>
<dbReference type="GO" id="GO:0015417">
    <property type="term" value="F:ABC-type polyamine transporter activity"/>
    <property type="evidence" value="ECO:0007669"/>
    <property type="project" value="UniProtKB-EC"/>
</dbReference>
<name>A0A2V3U342_9HYPH</name>
<comment type="catalytic activity">
    <reaction evidence="7">
        <text>ATP + H2O + polyamine-[polyamine-binding protein]Side 1 = ADP + phosphate + polyamineSide 2 + [polyamine-binding protein]Side 1.</text>
        <dbReference type="EC" id="7.6.2.11"/>
    </reaction>
</comment>
<evidence type="ECO:0000256" key="1">
    <source>
        <dbReference type="ARBA" id="ARBA00022448"/>
    </source>
</evidence>